<feature type="compositionally biased region" description="Polar residues" evidence="7">
    <location>
        <begin position="807"/>
        <end position="817"/>
    </location>
</feature>
<dbReference type="GeneID" id="119719896"/>
<feature type="compositionally biased region" description="Polar residues" evidence="7">
    <location>
        <begin position="863"/>
        <end position="878"/>
    </location>
</feature>
<dbReference type="InterPro" id="IPR031782">
    <property type="entry name" value="LIP1_N"/>
</dbReference>
<feature type="compositionally biased region" description="Basic and acidic residues" evidence="7">
    <location>
        <begin position="998"/>
        <end position="1007"/>
    </location>
</feature>
<dbReference type="Pfam" id="PF25624">
    <property type="entry name" value="PH_S11IP_C"/>
    <property type="match status" value="1"/>
</dbReference>
<feature type="region of interest" description="Disordered" evidence="7">
    <location>
        <begin position="430"/>
        <end position="464"/>
    </location>
</feature>
<dbReference type="EnsemblMetazoa" id="XM_038189363.1">
    <property type="protein sequence ID" value="XP_038045291.1"/>
    <property type="gene ID" value="LOC119719896"/>
</dbReference>
<keyword evidence="6" id="KW-0677">Repeat</keyword>
<dbReference type="PANTHER" id="PTHR15454:SF69">
    <property type="entry name" value="SERINE_THREONINE-PROTEIN KINASE 11-INTERACTING PROTEIN"/>
    <property type="match status" value="1"/>
</dbReference>
<dbReference type="RefSeq" id="XP_038045292.1">
    <property type="nucleotide sequence ID" value="XM_038189364.1"/>
</dbReference>
<name>A0A913Z0V1_PATMI</name>
<feature type="domain" description="STK11-interacting protein C-terminal PH" evidence="11">
    <location>
        <begin position="1397"/>
        <end position="1508"/>
    </location>
</feature>
<dbReference type="Gene3D" id="3.80.10.10">
    <property type="entry name" value="Ribonuclease Inhibitor"/>
    <property type="match status" value="2"/>
</dbReference>
<dbReference type="FunFam" id="3.80.10.10:FF:000658">
    <property type="entry name" value="Serine/threonine-protein kinase 11-interacting protein"/>
    <property type="match status" value="1"/>
</dbReference>
<evidence type="ECO:0000259" key="9">
    <source>
        <dbReference type="Pfam" id="PF23142"/>
    </source>
</evidence>
<dbReference type="CTD" id="114790"/>
<evidence type="ECO:0000256" key="2">
    <source>
        <dbReference type="ARBA" id="ARBA00008771"/>
    </source>
</evidence>
<dbReference type="PROSITE" id="PS51450">
    <property type="entry name" value="LRR"/>
    <property type="match status" value="2"/>
</dbReference>
<dbReference type="InterPro" id="IPR057292">
    <property type="entry name" value="PH_S11IP"/>
</dbReference>
<evidence type="ECO:0000256" key="3">
    <source>
        <dbReference type="ARBA" id="ARBA00020683"/>
    </source>
</evidence>
<protein>
    <recommendedName>
        <fullName evidence="3">Serine/threonine-protein kinase 11-interacting protein</fullName>
    </recommendedName>
</protein>
<evidence type="ECO:0000313" key="13">
    <source>
        <dbReference type="Proteomes" id="UP000887568"/>
    </source>
</evidence>
<proteinExistence type="inferred from homology"/>
<dbReference type="SUPFAM" id="SSF52075">
    <property type="entry name" value="Outer arm dynein light chain 1"/>
    <property type="match status" value="1"/>
</dbReference>
<feature type="domain" description="PLEKHM2 PH" evidence="9">
    <location>
        <begin position="1192"/>
        <end position="1319"/>
    </location>
</feature>
<reference evidence="12" key="1">
    <citation type="submission" date="2022-11" db="UniProtKB">
        <authorList>
            <consortium name="EnsemblMetazoa"/>
        </authorList>
    </citation>
    <scope>IDENTIFICATION</scope>
</reference>
<dbReference type="InterPro" id="IPR057288">
    <property type="entry name" value="PH_PLEKHM2"/>
</dbReference>
<evidence type="ECO:0000313" key="12">
    <source>
        <dbReference type="EnsemblMetazoa" id="XP_038045292.1"/>
    </source>
</evidence>
<evidence type="ECO:0000256" key="5">
    <source>
        <dbReference type="ARBA" id="ARBA00022614"/>
    </source>
</evidence>
<dbReference type="Pfam" id="PF15904">
    <property type="entry name" value="LIP1"/>
    <property type="match status" value="1"/>
</dbReference>
<evidence type="ECO:0000256" key="1">
    <source>
        <dbReference type="ARBA" id="ARBA00004496"/>
    </source>
</evidence>
<dbReference type="Pfam" id="PF13855">
    <property type="entry name" value="LRR_8"/>
    <property type="match status" value="1"/>
</dbReference>
<dbReference type="PANTHER" id="PTHR15454">
    <property type="entry name" value="NISCHARIN RELATED"/>
    <property type="match status" value="1"/>
</dbReference>
<sequence length="1519" mass="169071">MQATNSLQELTVFLQKNSGKILNGRCNLALTSHTLAHLNRSFRQCEEESSVDSGSHDQHQSHDRRWPQTVMFLLNYVKKTPALKLIHPTSTLQGQVEISRFIGLTMLEIKKVPVHMLNGLGCLRHQLQVLICSRCVQSLQLLLCSCGGDMVSEAPWSSLHTLNLSYNYIDHLDNSLRLLPVLKMLDLSHNELKHTRDYLECLSELAHLNLGYNHLERVPTLGLVARTNLQTLVLRNNSLDNLSGLEDYSSLLELDLCNNCLYDGAELRTLGYLHNLREVNLLGNPLAFDPAYRSVVISKFPPEGATRKMYLDGVPLTSTENQQIPRVGLTKPVLRVPSEASFDTSSTFLNDHSSFDESTDLDKGKRSKGKRAPKVRQVSIPDQGVHKDDAKSKASVLRHSDIEKTKREHEKMRQLHGADWLLALQAPYRQSGADTSESETEKIVERTRDEPKANRDNSLGPCSSGIESDIDSTINGNIIVHASADGSRHVDNIDNTKNDNQGIMEEISAVPSSDVFLPEVKADLKRVSTGQTHVLLEQKNSKPSIFLERIASDSDAAFESPWIEGTPEEEEHELCSPLLVTVQESNQDDPVHLFLTVRETHLEEKNLNGHVTERLEIKCLKGMQESIEPVWNEEAGVNDLLPVINLTFDYMRRDRKKREYILEDQESFRILSKTLRPFLEENRLAATTHQKAMFQCLKCSTEFAGHQAKRKLPAQQGTIRGNYNSEGEGNGVCPFCDSELIVELENPASPSNHTSIVSTPTGSLNSLEMNLRPMASSSPWKVKDKDSVLLSSTEKSRSGSSTEYHSAANSLSSSPGQGMTFGQAISSSSSGTSTLVNSSSLIATSTIKRERHITEESIEDNGSAMSATSDQDTAQESNFALPDPTIRMSRGDETNPLENISTYQHEKLRELLQENMAPFSQKYSLVPPDILDGVSSREVSGATTPRSGETSNPPSRNEIDNAVNSPAERIDNDKTSQPQEDRMRTKSKSNSSTTLKQHRNDTPDKIQNRGSRPCSEDDIVILPAEKSNHERLEVSFNGSNDSTQDTPSYDTVSGVGRAGSTDSEIAVLRNNSIDAVSINSDSVFDTSLNAAPTNLANALSDAASKPDATNSSLTPTIDEPHAEIETSGVPSRDVGEKTKHENLDRNGRKSPTNKPSSQKTSPSKESSLNSSLEASVSLSMPRKHSMLEAIDSDFTNVDHRLKLYFSMSLFSGKEELACMIKCGIFQFSKSANFSGLLVVSTQNIYIMRISREESEKPSDWLAKRSQHSVRDLLHIHVGPGSQSFQLDFNNEGILYTIVLRDEEMCEAFVSQLEKAIQRAPIGKKRRFKGVARDHPNTLMNIMSQVFGESMDEGVLERESEISLYMLAYQKTTKSVKRGLLRLDRKISSSAPKTMALDLVPVSIVVTPSDLYLAEENHWWPLRQTKTKGQTKLPQFTLKDHHTITDVGEVELYEDSPSDISITFFHEDTADQSHWHISTENTSSLSRLLDAIQTPWKDMFGVDLKQTVHPTLTVEEEFLD</sequence>
<dbReference type="InterPro" id="IPR001611">
    <property type="entry name" value="Leu-rich_rpt"/>
</dbReference>
<dbReference type="Pfam" id="PF23142">
    <property type="entry name" value="PH_PLEKHM2"/>
    <property type="match status" value="1"/>
</dbReference>
<evidence type="ECO:0000256" key="4">
    <source>
        <dbReference type="ARBA" id="ARBA00022490"/>
    </source>
</evidence>
<keyword evidence="5" id="KW-0433">Leucine-rich repeat</keyword>
<feature type="compositionally biased region" description="Polar residues" evidence="7">
    <location>
        <begin position="937"/>
        <end position="955"/>
    </location>
</feature>
<dbReference type="EnsemblMetazoa" id="XM_038189364.1">
    <property type="protein sequence ID" value="XP_038045292.1"/>
    <property type="gene ID" value="LOC119719896"/>
</dbReference>
<feature type="domain" description="LKB1 serine/threonine kinase interacting protein 1 N-terminal" evidence="8">
    <location>
        <begin position="5"/>
        <end position="88"/>
    </location>
</feature>
<feature type="region of interest" description="Disordered" evidence="7">
    <location>
        <begin position="934"/>
        <end position="1017"/>
    </location>
</feature>
<feature type="compositionally biased region" description="Low complexity" evidence="7">
    <location>
        <begin position="1149"/>
        <end position="1175"/>
    </location>
</feature>
<dbReference type="RefSeq" id="XP_038045291.1">
    <property type="nucleotide sequence ID" value="XM_038189363.1"/>
</dbReference>
<feature type="compositionally biased region" description="Basic and acidic residues" evidence="7">
    <location>
        <begin position="968"/>
        <end position="984"/>
    </location>
</feature>
<feature type="compositionally biased region" description="Polar residues" evidence="7">
    <location>
        <begin position="1036"/>
        <end position="1051"/>
    </location>
</feature>
<feature type="region of interest" description="Disordered" evidence="7">
    <location>
        <begin position="1035"/>
        <end position="1057"/>
    </location>
</feature>
<feature type="region of interest" description="Disordered" evidence="7">
    <location>
        <begin position="1101"/>
        <end position="1175"/>
    </location>
</feature>
<dbReference type="InterPro" id="IPR032675">
    <property type="entry name" value="LRR_dom_sf"/>
</dbReference>
<keyword evidence="13" id="KW-1185">Reference proteome</keyword>
<feature type="domain" description="Serine/threonine-protein kinase 11-interacting protein PH" evidence="10">
    <location>
        <begin position="568"/>
        <end position="682"/>
    </location>
</feature>
<comment type="similarity">
    <text evidence="2">Belongs to the STK11IP family.</text>
</comment>
<dbReference type="GO" id="GO:0005737">
    <property type="term" value="C:cytoplasm"/>
    <property type="evidence" value="ECO:0007669"/>
    <property type="project" value="UniProtKB-SubCell"/>
</dbReference>
<evidence type="ECO:0000256" key="6">
    <source>
        <dbReference type="ARBA" id="ARBA00022737"/>
    </source>
</evidence>
<dbReference type="Proteomes" id="UP000887568">
    <property type="component" value="Unplaced"/>
</dbReference>
<evidence type="ECO:0000259" key="10">
    <source>
        <dbReference type="Pfam" id="PF25357"/>
    </source>
</evidence>
<dbReference type="OMA" id="LMQTTKS"/>
<dbReference type="Pfam" id="PF25357">
    <property type="entry name" value="PH_S11IP"/>
    <property type="match status" value="1"/>
</dbReference>
<evidence type="ECO:0000259" key="8">
    <source>
        <dbReference type="Pfam" id="PF15904"/>
    </source>
</evidence>
<feature type="compositionally biased region" description="Basic and acidic residues" evidence="7">
    <location>
        <begin position="384"/>
        <end position="397"/>
    </location>
</feature>
<organism evidence="12 13">
    <name type="scientific">Patiria miniata</name>
    <name type="common">Bat star</name>
    <name type="synonym">Asterina miniata</name>
    <dbReference type="NCBI Taxonomy" id="46514"/>
    <lineage>
        <taxon>Eukaryota</taxon>
        <taxon>Metazoa</taxon>
        <taxon>Echinodermata</taxon>
        <taxon>Eleutherozoa</taxon>
        <taxon>Asterozoa</taxon>
        <taxon>Asteroidea</taxon>
        <taxon>Valvatacea</taxon>
        <taxon>Valvatida</taxon>
        <taxon>Asterinidae</taxon>
        <taxon>Patiria</taxon>
    </lineage>
</organism>
<evidence type="ECO:0000256" key="7">
    <source>
        <dbReference type="SAM" id="MobiDB-lite"/>
    </source>
</evidence>
<dbReference type="InterPro" id="IPR057676">
    <property type="entry name" value="PH_S11IP_C"/>
</dbReference>
<feature type="compositionally biased region" description="Low complexity" evidence="7">
    <location>
        <begin position="826"/>
        <end position="841"/>
    </location>
</feature>
<feature type="compositionally biased region" description="Basic and acidic residues" evidence="7">
    <location>
        <begin position="1133"/>
        <end position="1147"/>
    </location>
</feature>
<dbReference type="OrthoDB" id="7451790at2759"/>
<feature type="compositionally biased region" description="Basic residues" evidence="7">
    <location>
        <begin position="365"/>
        <end position="374"/>
    </location>
</feature>
<feature type="region of interest" description="Disordered" evidence="7">
    <location>
        <begin position="791"/>
        <end position="898"/>
    </location>
</feature>
<accession>A0A913Z0V1</accession>
<keyword evidence="4" id="KW-0963">Cytoplasm</keyword>
<comment type="subcellular location">
    <subcellularLocation>
        <location evidence="1">Cytoplasm</location>
    </subcellularLocation>
</comment>
<feature type="region of interest" description="Disordered" evidence="7">
    <location>
        <begin position="344"/>
        <end position="397"/>
    </location>
</feature>
<feature type="compositionally biased region" description="Basic and acidic residues" evidence="7">
    <location>
        <begin position="439"/>
        <end position="455"/>
    </location>
</feature>
<evidence type="ECO:0000259" key="11">
    <source>
        <dbReference type="Pfam" id="PF25624"/>
    </source>
</evidence>